<protein>
    <submittedName>
        <fullName evidence="1">Uncharacterized protein</fullName>
    </submittedName>
</protein>
<proteinExistence type="predicted"/>
<dbReference type="Proteomes" id="UP000284706">
    <property type="component" value="Unassembled WGS sequence"/>
</dbReference>
<comment type="caution">
    <text evidence="1">The sequence shown here is derived from an EMBL/GenBank/DDBJ whole genome shotgun (WGS) entry which is preliminary data.</text>
</comment>
<dbReference type="InParanoid" id="A0A409YV63"/>
<evidence type="ECO:0000313" key="2">
    <source>
        <dbReference type="Proteomes" id="UP000284706"/>
    </source>
</evidence>
<organism evidence="1 2">
    <name type="scientific">Gymnopilus dilepis</name>
    <dbReference type="NCBI Taxonomy" id="231916"/>
    <lineage>
        <taxon>Eukaryota</taxon>
        <taxon>Fungi</taxon>
        <taxon>Dikarya</taxon>
        <taxon>Basidiomycota</taxon>
        <taxon>Agaricomycotina</taxon>
        <taxon>Agaricomycetes</taxon>
        <taxon>Agaricomycetidae</taxon>
        <taxon>Agaricales</taxon>
        <taxon>Agaricineae</taxon>
        <taxon>Hymenogastraceae</taxon>
        <taxon>Gymnopilus</taxon>
    </lineage>
</organism>
<sequence length="197" mass="21982">MTLTDAKKCSWYSASAALRFSTAVSPTPSLGPDLSISSAATCAPNPKKATLNKVLKKSPIRIGINQVSRIEAETAFKRAKYRIFCTGVEGGRQLQRMTPLILMDVEDKCAFYVIIQPIADYAGDTYVLVASYTPQWQQIPLEDLCWPHLVIVIRKECSTMIVGGPKRRMFLGREIPYRTGMQLRGAVFENYCGPNQR</sequence>
<keyword evidence="2" id="KW-1185">Reference proteome</keyword>
<evidence type="ECO:0000313" key="1">
    <source>
        <dbReference type="EMBL" id="PPR06859.1"/>
    </source>
</evidence>
<gene>
    <name evidence="1" type="ORF">CVT26_003984</name>
</gene>
<dbReference type="EMBL" id="NHYE01000232">
    <property type="protein sequence ID" value="PPR06859.1"/>
    <property type="molecule type" value="Genomic_DNA"/>
</dbReference>
<accession>A0A409YV63</accession>
<reference evidence="1 2" key="1">
    <citation type="journal article" date="2018" name="Evol. Lett.">
        <title>Horizontal gene cluster transfer increased hallucinogenic mushroom diversity.</title>
        <authorList>
            <person name="Reynolds H.T."/>
            <person name="Vijayakumar V."/>
            <person name="Gluck-Thaler E."/>
            <person name="Korotkin H.B."/>
            <person name="Matheny P.B."/>
            <person name="Slot J.C."/>
        </authorList>
    </citation>
    <scope>NUCLEOTIDE SEQUENCE [LARGE SCALE GENOMIC DNA]</scope>
    <source>
        <strain evidence="1 2">SRW20</strain>
    </source>
</reference>
<dbReference type="AlphaFoldDB" id="A0A409YV63"/>
<name>A0A409YV63_9AGAR</name>